<dbReference type="SUPFAM" id="SSF56219">
    <property type="entry name" value="DNase I-like"/>
    <property type="match status" value="1"/>
</dbReference>
<sequence length="142" mass="16531">MTFKGKTLDEHDAVFWMGDLNYRLSELSISREQVIQKCQNNDFKGLLKYDELLKQKLVGGTFADYQEAEINFGPTYKFEPGSTDWDESDKRRIPAWCDRIMFKSADKFKIELVENSYESVTSVITSDHKPVKAMFVVKKKNL</sequence>
<dbReference type="GO" id="GO:0016020">
    <property type="term" value="C:membrane"/>
    <property type="evidence" value="ECO:0007669"/>
    <property type="project" value="TreeGrafter"/>
</dbReference>
<dbReference type="InterPro" id="IPR046985">
    <property type="entry name" value="IP5"/>
</dbReference>
<dbReference type="GO" id="GO:0004439">
    <property type="term" value="F:phosphatidylinositol-4,5-bisphosphate 5-phosphatase activity"/>
    <property type="evidence" value="ECO:0007669"/>
    <property type="project" value="TreeGrafter"/>
</dbReference>
<evidence type="ECO:0000313" key="3">
    <source>
        <dbReference type="WBParaSite" id="jg10089"/>
    </source>
</evidence>
<dbReference type="PANTHER" id="PTHR11200">
    <property type="entry name" value="INOSITOL 5-PHOSPHATASE"/>
    <property type="match status" value="1"/>
</dbReference>
<dbReference type="Gene3D" id="3.60.10.10">
    <property type="entry name" value="Endonuclease/exonuclease/phosphatase"/>
    <property type="match status" value="1"/>
</dbReference>
<dbReference type="Proteomes" id="UP000887574">
    <property type="component" value="Unplaced"/>
</dbReference>
<protein>
    <recommendedName>
        <fullName evidence="1">Inositol polyphosphate-related phosphatase domain-containing protein</fullName>
    </recommendedName>
</protein>
<dbReference type="WBParaSite" id="jg10089">
    <property type="protein sequence ID" value="jg10089"/>
    <property type="gene ID" value="jg10089"/>
</dbReference>
<dbReference type="GO" id="GO:0046856">
    <property type="term" value="P:phosphatidylinositol dephosphorylation"/>
    <property type="evidence" value="ECO:0007669"/>
    <property type="project" value="InterPro"/>
</dbReference>
<dbReference type="InterPro" id="IPR000300">
    <property type="entry name" value="IPPc"/>
</dbReference>
<organism evidence="2 3">
    <name type="scientific">Ditylenchus dipsaci</name>
    <dbReference type="NCBI Taxonomy" id="166011"/>
    <lineage>
        <taxon>Eukaryota</taxon>
        <taxon>Metazoa</taxon>
        <taxon>Ecdysozoa</taxon>
        <taxon>Nematoda</taxon>
        <taxon>Chromadorea</taxon>
        <taxon>Rhabditida</taxon>
        <taxon>Tylenchina</taxon>
        <taxon>Tylenchomorpha</taxon>
        <taxon>Sphaerularioidea</taxon>
        <taxon>Anguinidae</taxon>
        <taxon>Anguininae</taxon>
        <taxon>Ditylenchus</taxon>
    </lineage>
</organism>
<evidence type="ECO:0000259" key="1">
    <source>
        <dbReference type="Pfam" id="PF22669"/>
    </source>
</evidence>
<evidence type="ECO:0000313" key="2">
    <source>
        <dbReference type="Proteomes" id="UP000887574"/>
    </source>
</evidence>
<feature type="domain" description="Inositol polyphosphate-related phosphatase" evidence="1">
    <location>
        <begin position="4"/>
        <end position="133"/>
    </location>
</feature>
<dbReference type="PANTHER" id="PTHR11200:SF300">
    <property type="entry name" value="TYPE II INOSITOL 1,4,5-TRISPHOSPHATE 5-PHOSPHATASE"/>
    <property type="match status" value="1"/>
</dbReference>
<keyword evidence="2" id="KW-1185">Reference proteome</keyword>
<proteinExistence type="predicted"/>
<accession>A0A915CM49</accession>
<dbReference type="Pfam" id="PF22669">
    <property type="entry name" value="Exo_endo_phos2"/>
    <property type="match status" value="1"/>
</dbReference>
<name>A0A915CM49_9BILA</name>
<reference evidence="3" key="1">
    <citation type="submission" date="2022-11" db="UniProtKB">
        <authorList>
            <consortium name="WormBaseParasite"/>
        </authorList>
    </citation>
    <scope>IDENTIFICATION</scope>
</reference>
<dbReference type="InterPro" id="IPR036691">
    <property type="entry name" value="Endo/exonu/phosph_ase_sf"/>
</dbReference>
<dbReference type="AlphaFoldDB" id="A0A915CM49"/>